<dbReference type="Proteomes" id="UP000658278">
    <property type="component" value="Unassembled WGS sequence"/>
</dbReference>
<feature type="binding site" evidence="10">
    <location>
        <position position="29"/>
    </location>
    <ligand>
        <name>Zn(2+)</name>
        <dbReference type="ChEBI" id="CHEBI:29105"/>
    </ligand>
</feature>
<comment type="catalytic activity">
    <reaction evidence="7 8">
        <text>7,8-dihydroneopterin 3'-triphosphate + H2O = 6-carboxy-5,6,7,8-tetrahydropterin + triphosphate + acetaldehyde + 2 H(+)</text>
        <dbReference type="Rhea" id="RHEA:27966"/>
        <dbReference type="ChEBI" id="CHEBI:15343"/>
        <dbReference type="ChEBI" id="CHEBI:15377"/>
        <dbReference type="ChEBI" id="CHEBI:15378"/>
        <dbReference type="ChEBI" id="CHEBI:18036"/>
        <dbReference type="ChEBI" id="CHEBI:58462"/>
        <dbReference type="ChEBI" id="CHEBI:61032"/>
        <dbReference type="EC" id="4.1.2.50"/>
    </reaction>
</comment>
<dbReference type="PIRSF" id="PIRSF006113">
    <property type="entry name" value="PTP_synth"/>
    <property type="match status" value="1"/>
</dbReference>
<comment type="similarity">
    <text evidence="2 8">Belongs to the PTPS family. QueD subfamily.</text>
</comment>
<feature type="active site" description="Charge relay system" evidence="9">
    <location>
        <position position="68"/>
    </location>
</feature>
<name>A0A934VGN9_9BACT</name>
<dbReference type="InterPro" id="IPR038418">
    <property type="entry name" value="6-PTP_synth/QueD_sf"/>
</dbReference>
<keyword evidence="12" id="KW-1185">Reference proteome</keyword>
<feature type="active site" description="Proton acceptor" evidence="9">
    <location>
        <position position="25"/>
    </location>
</feature>
<keyword evidence="4 8" id="KW-0479">Metal-binding</keyword>
<evidence type="ECO:0000313" key="12">
    <source>
        <dbReference type="Proteomes" id="UP000658278"/>
    </source>
</evidence>
<feature type="binding site" evidence="10">
    <location>
        <position position="14"/>
    </location>
    <ligand>
        <name>Zn(2+)</name>
        <dbReference type="ChEBI" id="CHEBI:29105"/>
    </ligand>
</feature>
<evidence type="ECO:0000313" key="11">
    <source>
        <dbReference type="EMBL" id="MBK1828256.1"/>
    </source>
</evidence>
<dbReference type="SUPFAM" id="SSF55620">
    <property type="entry name" value="Tetrahydrobiopterin biosynthesis enzymes-like"/>
    <property type="match status" value="1"/>
</dbReference>
<dbReference type="PANTHER" id="PTHR12589">
    <property type="entry name" value="PYRUVOYL TETRAHYDROBIOPTERIN SYNTHASE"/>
    <property type="match status" value="1"/>
</dbReference>
<keyword evidence="8" id="KW-0671">Queuosine biosynthesis</keyword>
<dbReference type="EC" id="4.-.-.-" evidence="8"/>
<evidence type="ECO:0000256" key="9">
    <source>
        <dbReference type="PIRSR" id="PIRSR006113-1"/>
    </source>
</evidence>
<dbReference type="Gene3D" id="3.30.479.10">
    <property type="entry name" value="6-pyruvoyl tetrahydropterin synthase/QueD"/>
    <property type="match status" value="1"/>
</dbReference>
<feature type="active site" description="Charge relay system" evidence="9">
    <location>
        <position position="105"/>
    </location>
</feature>
<feature type="binding site" evidence="10">
    <location>
        <position position="31"/>
    </location>
    <ligand>
        <name>Zn(2+)</name>
        <dbReference type="ChEBI" id="CHEBI:29105"/>
    </ligand>
</feature>
<evidence type="ECO:0000256" key="5">
    <source>
        <dbReference type="ARBA" id="ARBA00022833"/>
    </source>
</evidence>
<keyword evidence="6 8" id="KW-0456">Lyase</keyword>
<evidence type="ECO:0000256" key="10">
    <source>
        <dbReference type="PIRSR" id="PIRSR006113-2"/>
    </source>
</evidence>
<evidence type="ECO:0000256" key="2">
    <source>
        <dbReference type="ARBA" id="ARBA00008900"/>
    </source>
</evidence>
<dbReference type="GO" id="GO:0046872">
    <property type="term" value="F:metal ion binding"/>
    <property type="evidence" value="ECO:0007669"/>
    <property type="project" value="UniProtKB-KW"/>
</dbReference>
<evidence type="ECO:0000256" key="4">
    <source>
        <dbReference type="ARBA" id="ARBA00022723"/>
    </source>
</evidence>
<dbReference type="EMBL" id="JAENII010000012">
    <property type="protein sequence ID" value="MBK1828256.1"/>
    <property type="molecule type" value="Genomic_DNA"/>
</dbReference>
<comment type="pathway">
    <text evidence="1 8">Purine metabolism; 7-cyano-7-deazaguanine biosynthesis.</text>
</comment>
<protein>
    <recommendedName>
        <fullName evidence="3 8">6-carboxy-5,6,7,8-tetrahydropterin synthase</fullName>
        <ecNumber evidence="8">4.-.-.-</ecNumber>
    </recommendedName>
</protein>
<dbReference type="GO" id="GO:0008616">
    <property type="term" value="P:tRNA queuosine(34) biosynthetic process"/>
    <property type="evidence" value="ECO:0007669"/>
    <property type="project" value="UniProtKB-KW"/>
</dbReference>
<dbReference type="NCBIfam" id="TIGR03367">
    <property type="entry name" value="queuosine_QueD"/>
    <property type="match status" value="1"/>
</dbReference>
<comment type="caution">
    <text evidence="11">The sequence shown here is derived from an EMBL/GenBank/DDBJ whole genome shotgun (WGS) entry which is preliminary data.</text>
</comment>
<comment type="cofactor">
    <cofactor evidence="8 10">
        <name>Zn(2+)</name>
        <dbReference type="ChEBI" id="CHEBI:29105"/>
    </cofactor>
    <text evidence="8 10">Binds 1 zinc ion per subunit.</text>
</comment>
<evidence type="ECO:0000256" key="7">
    <source>
        <dbReference type="ARBA" id="ARBA00048807"/>
    </source>
</evidence>
<dbReference type="Pfam" id="PF01242">
    <property type="entry name" value="PTPS"/>
    <property type="match status" value="1"/>
</dbReference>
<evidence type="ECO:0000256" key="6">
    <source>
        <dbReference type="ARBA" id="ARBA00023239"/>
    </source>
</evidence>
<evidence type="ECO:0000256" key="1">
    <source>
        <dbReference type="ARBA" id="ARBA00005061"/>
    </source>
</evidence>
<accession>A0A934VGN9</accession>
<sequence length="116" mass="13422">MFTVTKEFRFEAAHALPHLPEGHKCRRLHGHSYKFRVEVDGELDERGFVIDYAEISAEVNPIVDYLDHKNLNDLFDFHTSAENLAKWIFDELSKTLAVSRIVLFETANTSVIYPAR</sequence>
<gene>
    <name evidence="11" type="primary">queD</name>
    <name evidence="11" type="ORF">JIN81_14575</name>
</gene>
<evidence type="ECO:0000256" key="8">
    <source>
        <dbReference type="PIRNR" id="PIRNR006113"/>
    </source>
</evidence>
<organism evidence="11 12">
    <name type="scientific">Haloferula rosea</name>
    <dbReference type="NCBI Taxonomy" id="490093"/>
    <lineage>
        <taxon>Bacteria</taxon>
        <taxon>Pseudomonadati</taxon>
        <taxon>Verrucomicrobiota</taxon>
        <taxon>Verrucomicrobiia</taxon>
        <taxon>Verrucomicrobiales</taxon>
        <taxon>Verrucomicrobiaceae</taxon>
        <taxon>Haloferula</taxon>
    </lineage>
</organism>
<dbReference type="AlphaFoldDB" id="A0A934VGN9"/>
<proteinExistence type="inferred from homology"/>
<dbReference type="PANTHER" id="PTHR12589:SF7">
    <property type="entry name" value="6-PYRUVOYL TETRAHYDROBIOPTERIN SYNTHASE"/>
    <property type="match status" value="1"/>
</dbReference>
<evidence type="ECO:0000256" key="3">
    <source>
        <dbReference type="ARBA" id="ARBA00018141"/>
    </source>
</evidence>
<dbReference type="RefSeq" id="WP_200281315.1">
    <property type="nucleotide sequence ID" value="NZ_JAENII010000012.1"/>
</dbReference>
<dbReference type="InterPro" id="IPR007115">
    <property type="entry name" value="6-PTP_synth/QueD"/>
</dbReference>
<keyword evidence="5 8" id="KW-0862">Zinc</keyword>
<dbReference type="GO" id="GO:0070497">
    <property type="term" value="F:6-carboxytetrahydropterin synthase activity"/>
    <property type="evidence" value="ECO:0007669"/>
    <property type="project" value="UniProtKB-EC"/>
</dbReference>
<reference evidence="11" key="1">
    <citation type="submission" date="2021-01" db="EMBL/GenBank/DDBJ databases">
        <title>Modified the classification status of verrucomicrobia.</title>
        <authorList>
            <person name="Feng X."/>
        </authorList>
    </citation>
    <scope>NUCLEOTIDE SEQUENCE</scope>
    <source>
        <strain evidence="11">KCTC 22201</strain>
    </source>
</reference>